<organism evidence="1 2">
    <name type="scientific">Arachis hypogaea</name>
    <name type="common">Peanut</name>
    <dbReference type="NCBI Taxonomy" id="3818"/>
    <lineage>
        <taxon>Eukaryota</taxon>
        <taxon>Viridiplantae</taxon>
        <taxon>Streptophyta</taxon>
        <taxon>Embryophyta</taxon>
        <taxon>Tracheophyta</taxon>
        <taxon>Spermatophyta</taxon>
        <taxon>Magnoliopsida</taxon>
        <taxon>eudicotyledons</taxon>
        <taxon>Gunneridae</taxon>
        <taxon>Pentapetalae</taxon>
        <taxon>rosids</taxon>
        <taxon>fabids</taxon>
        <taxon>Fabales</taxon>
        <taxon>Fabaceae</taxon>
        <taxon>Papilionoideae</taxon>
        <taxon>50 kb inversion clade</taxon>
        <taxon>dalbergioids sensu lato</taxon>
        <taxon>Dalbergieae</taxon>
        <taxon>Pterocarpus clade</taxon>
        <taxon>Arachis</taxon>
    </lineage>
</organism>
<protein>
    <submittedName>
        <fullName evidence="1">Uncharacterized protein</fullName>
    </submittedName>
</protein>
<evidence type="ECO:0000313" key="2">
    <source>
        <dbReference type="Proteomes" id="UP000289738"/>
    </source>
</evidence>
<comment type="caution">
    <text evidence="1">The sequence shown here is derived from an EMBL/GenBank/DDBJ whole genome shotgun (WGS) entry which is preliminary data.</text>
</comment>
<gene>
    <name evidence="1" type="ORF">Ahy_A02g005225</name>
</gene>
<dbReference type="AlphaFoldDB" id="A0A445E6G1"/>
<sequence>MTMMFDYWCLPATFPNTIIFSFDIDECQQLFTPLSYQISDTLKPLLDVFQDPALSSKIQVHLDGQVTFLGSAIEMKDFLSLVAESYFSQISYVGEKQSILVPHFSRYNFVDLASTASLKF</sequence>
<keyword evidence="2" id="KW-1185">Reference proteome</keyword>
<reference evidence="1 2" key="1">
    <citation type="submission" date="2019-01" db="EMBL/GenBank/DDBJ databases">
        <title>Sequencing of cultivated peanut Arachis hypogaea provides insights into genome evolution and oil improvement.</title>
        <authorList>
            <person name="Chen X."/>
        </authorList>
    </citation>
    <scope>NUCLEOTIDE SEQUENCE [LARGE SCALE GENOMIC DNA]</scope>
    <source>
        <strain evidence="2">cv. Fuhuasheng</strain>
        <tissue evidence="1">Leaves</tissue>
    </source>
</reference>
<dbReference type="STRING" id="3818.A0A445E6G1"/>
<accession>A0A445E6G1</accession>
<dbReference type="PANTHER" id="PTHR35095:SF1">
    <property type="entry name" value="OS05G0143300 PROTEIN"/>
    <property type="match status" value="1"/>
</dbReference>
<evidence type="ECO:0000313" key="1">
    <source>
        <dbReference type="EMBL" id="RYR70923.1"/>
    </source>
</evidence>
<dbReference type="Gramene" id="arahy.Tifrunner.gnm2.ann2.Ah02g349000.1">
    <property type="protein sequence ID" value="arahy.Tifrunner.gnm2.ann2.Ah02g349000.1-CDS"/>
    <property type="gene ID" value="arahy.Tifrunner.gnm2.ann2.Ah02g349000"/>
</dbReference>
<dbReference type="Proteomes" id="UP000289738">
    <property type="component" value="Chromosome A02"/>
</dbReference>
<dbReference type="PANTHER" id="PTHR35095">
    <property type="entry name" value="OS05G0143300 PROTEIN"/>
    <property type="match status" value="1"/>
</dbReference>
<name>A0A445E6G1_ARAHY</name>
<proteinExistence type="predicted"/>
<dbReference type="EMBL" id="SDMP01000002">
    <property type="protein sequence ID" value="RYR70923.1"/>
    <property type="molecule type" value="Genomic_DNA"/>
</dbReference>